<dbReference type="InterPro" id="IPR016169">
    <property type="entry name" value="FAD-bd_PCMH_sub2"/>
</dbReference>
<dbReference type="InterPro" id="IPR036318">
    <property type="entry name" value="FAD-bd_PCMH-like_sf"/>
</dbReference>
<dbReference type="SMART" id="SM00116">
    <property type="entry name" value="CBS"/>
    <property type="match status" value="2"/>
</dbReference>
<organism evidence="13 14">
    <name type="scientific">Brevinema andersonii</name>
    <dbReference type="NCBI Taxonomy" id="34097"/>
    <lineage>
        <taxon>Bacteria</taxon>
        <taxon>Pseudomonadati</taxon>
        <taxon>Spirochaetota</taxon>
        <taxon>Spirochaetia</taxon>
        <taxon>Brevinematales</taxon>
        <taxon>Brevinemataceae</taxon>
        <taxon>Brevinema</taxon>
    </lineage>
</organism>
<sequence length="408" mass="46609">MNATFLLVLALVLMAASAFFSASETAFFSLDELKIRKFKPSDARHIRNLLKNATILLVTLLTANTITNILLTTVLSAWLEAKGYHFSFLVSTLIVSGIIILFGEILPKAVATAQGVKIIPYAVFPVSYLIRVLDFIIRPLNRLSERFTQYFQFLLPEMDNKEDRRTALYNVVSRGKFLKQEEKLLIARILSLAERRVTAVMTPRPRVFSIDEKATLEQLKNDLLPEQHSKIPVYKDQDSQVIGVIYFEDIAINFRDSKSLNLNIKDFIRPIYFVPESKTLAELLEDFRKKHIRIAAVVDEYGDFLGIVTLSDILAELVGEVVDEDFEKDIVQLLPNRYFVKGEVSLLEFNEEFKVNLVSEEYETIAGYLIEQAGGIPPLFYSYEHDNLVLTVRERTATRIESLSVRIK</sequence>
<feature type="signal peptide" evidence="10">
    <location>
        <begin position="1"/>
        <end position="22"/>
    </location>
</feature>
<dbReference type="PANTHER" id="PTHR22777">
    <property type="entry name" value="HEMOLYSIN-RELATED"/>
    <property type="match status" value="1"/>
</dbReference>
<feature type="transmembrane region" description="Helical" evidence="9">
    <location>
        <begin position="55"/>
        <end position="79"/>
    </location>
</feature>
<feature type="domain" description="CNNM transmembrane" evidence="12">
    <location>
        <begin position="1"/>
        <end position="182"/>
    </location>
</feature>
<evidence type="ECO:0000256" key="9">
    <source>
        <dbReference type="SAM" id="Phobius"/>
    </source>
</evidence>
<dbReference type="InterPro" id="IPR005170">
    <property type="entry name" value="Transptr-assoc_dom"/>
</dbReference>
<reference evidence="14" key="1">
    <citation type="submission" date="2016-10" db="EMBL/GenBank/DDBJ databases">
        <authorList>
            <person name="Varghese N."/>
            <person name="Submissions S."/>
        </authorList>
    </citation>
    <scope>NUCLEOTIDE SEQUENCE [LARGE SCALE GENOMIC DNA]</scope>
    <source>
        <strain evidence="14">ATCC 43811</strain>
    </source>
</reference>
<keyword evidence="4 8" id="KW-1133">Transmembrane helix</keyword>
<gene>
    <name evidence="13" type="ORF">SAMN02745150_00800</name>
</gene>
<dbReference type="EMBL" id="FOKY01000004">
    <property type="protein sequence ID" value="SFB78679.1"/>
    <property type="molecule type" value="Genomic_DNA"/>
</dbReference>
<comment type="subcellular location">
    <subcellularLocation>
        <location evidence="1">Membrane</location>
        <topology evidence="1">Multi-pass membrane protein</topology>
    </subcellularLocation>
</comment>
<feature type="chain" id="PRO_5015172700" evidence="10">
    <location>
        <begin position="23"/>
        <end position="408"/>
    </location>
</feature>
<dbReference type="AlphaFoldDB" id="A0A1I1DUF7"/>
<dbReference type="OrthoDB" id="9798188at2"/>
<evidence type="ECO:0000259" key="11">
    <source>
        <dbReference type="PROSITE" id="PS51371"/>
    </source>
</evidence>
<dbReference type="PROSITE" id="PS51846">
    <property type="entry name" value="CNNM"/>
    <property type="match status" value="1"/>
</dbReference>
<dbReference type="GO" id="GO:0050660">
    <property type="term" value="F:flavin adenine dinucleotide binding"/>
    <property type="evidence" value="ECO:0007669"/>
    <property type="project" value="InterPro"/>
</dbReference>
<dbReference type="InterPro" id="IPR044751">
    <property type="entry name" value="Ion_transp-like_CBS"/>
</dbReference>
<dbReference type="GO" id="GO:0005886">
    <property type="term" value="C:plasma membrane"/>
    <property type="evidence" value="ECO:0007669"/>
    <property type="project" value="TreeGrafter"/>
</dbReference>
<keyword evidence="14" id="KW-1185">Reference proteome</keyword>
<dbReference type="RefSeq" id="WP_092318867.1">
    <property type="nucleotide sequence ID" value="NZ_FOKY01000004.1"/>
</dbReference>
<evidence type="ECO:0000256" key="5">
    <source>
        <dbReference type="ARBA" id="ARBA00023122"/>
    </source>
</evidence>
<protein>
    <submittedName>
        <fullName evidence="13">Putative hemolysin</fullName>
    </submittedName>
</protein>
<keyword evidence="6 8" id="KW-0472">Membrane</keyword>
<dbReference type="Pfam" id="PF00571">
    <property type="entry name" value="CBS"/>
    <property type="match status" value="2"/>
</dbReference>
<evidence type="ECO:0000256" key="1">
    <source>
        <dbReference type="ARBA" id="ARBA00004141"/>
    </source>
</evidence>
<feature type="domain" description="CBS" evidence="11">
    <location>
        <begin position="201"/>
        <end position="260"/>
    </location>
</feature>
<accession>A0A1I1DUF7</accession>
<evidence type="ECO:0000256" key="4">
    <source>
        <dbReference type="ARBA" id="ARBA00022989"/>
    </source>
</evidence>
<dbReference type="PANTHER" id="PTHR22777:SF17">
    <property type="entry name" value="UPF0053 PROTEIN SLL0260"/>
    <property type="match status" value="1"/>
</dbReference>
<dbReference type="FunFam" id="3.10.580.10:FF:000002">
    <property type="entry name" value="Magnesium/cobalt efflux protein CorC"/>
    <property type="match status" value="1"/>
</dbReference>
<keyword evidence="5 7" id="KW-0129">CBS domain</keyword>
<dbReference type="Pfam" id="PF03471">
    <property type="entry name" value="CorC_HlyC"/>
    <property type="match status" value="1"/>
</dbReference>
<evidence type="ECO:0000259" key="12">
    <source>
        <dbReference type="PROSITE" id="PS51846"/>
    </source>
</evidence>
<dbReference type="SMART" id="SM01091">
    <property type="entry name" value="CorC_HlyC"/>
    <property type="match status" value="1"/>
</dbReference>
<dbReference type="Pfam" id="PF01595">
    <property type="entry name" value="CNNM"/>
    <property type="match status" value="1"/>
</dbReference>
<name>A0A1I1DUF7_BREAD</name>
<dbReference type="InterPro" id="IPR046342">
    <property type="entry name" value="CBS_dom_sf"/>
</dbReference>
<evidence type="ECO:0000256" key="8">
    <source>
        <dbReference type="PROSITE-ProRule" id="PRU01193"/>
    </source>
</evidence>
<dbReference type="SUPFAM" id="SSF54631">
    <property type="entry name" value="CBS-domain pair"/>
    <property type="match status" value="1"/>
</dbReference>
<feature type="transmembrane region" description="Helical" evidence="9">
    <location>
        <begin position="86"/>
        <end position="106"/>
    </location>
</feature>
<feature type="transmembrane region" description="Helical" evidence="9">
    <location>
        <begin position="118"/>
        <end position="137"/>
    </location>
</feature>
<evidence type="ECO:0000313" key="14">
    <source>
        <dbReference type="Proteomes" id="UP000240042"/>
    </source>
</evidence>
<keyword evidence="2 8" id="KW-0812">Transmembrane</keyword>
<dbReference type="Gene3D" id="3.10.580.10">
    <property type="entry name" value="CBS-domain"/>
    <property type="match status" value="1"/>
</dbReference>
<keyword evidence="3" id="KW-0677">Repeat</keyword>
<dbReference type="Proteomes" id="UP000240042">
    <property type="component" value="Unassembled WGS sequence"/>
</dbReference>
<dbReference type="SUPFAM" id="SSF56176">
    <property type="entry name" value="FAD-binding/transporter-associated domain-like"/>
    <property type="match status" value="1"/>
</dbReference>
<evidence type="ECO:0000256" key="10">
    <source>
        <dbReference type="SAM" id="SignalP"/>
    </source>
</evidence>
<evidence type="ECO:0000256" key="2">
    <source>
        <dbReference type="ARBA" id="ARBA00022692"/>
    </source>
</evidence>
<dbReference type="PROSITE" id="PS51371">
    <property type="entry name" value="CBS"/>
    <property type="match status" value="2"/>
</dbReference>
<evidence type="ECO:0000313" key="13">
    <source>
        <dbReference type="EMBL" id="SFB78679.1"/>
    </source>
</evidence>
<dbReference type="CDD" id="cd04590">
    <property type="entry name" value="CBS_pair_CorC_HlyC_assoc"/>
    <property type="match status" value="1"/>
</dbReference>
<feature type="domain" description="CBS" evidence="11">
    <location>
        <begin position="267"/>
        <end position="324"/>
    </location>
</feature>
<evidence type="ECO:0000256" key="7">
    <source>
        <dbReference type="PROSITE-ProRule" id="PRU00703"/>
    </source>
</evidence>
<evidence type="ECO:0000256" key="3">
    <source>
        <dbReference type="ARBA" id="ARBA00022737"/>
    </source>
</evidence>
<dbReference type="Gene3D" id="3.30.465.10">
    <property type="match status" value="1"/>
</dbReference>
<evidence type="ECO:0000256" key="6">
    <source>
        <dbReference type="ARBA" id="ARBA00023136"/>
    </source>
</evidence>
<dbReference type="InterPro" id="IPR000644">
    <property type="entry name" value="CBS_dom"/>
</dbReference>
<dbReference type="STRING" id="34097.SAMN02745150_00800"/>
<proteinExistence type="predicted"/>
<dbReference type="InterPro" id="IPR002550">
    <property type="entry name" value="CNNM"/>
</dbReference>
<keyword evidence="10" id="KW-0732">Signal</keyword>